<name>A0AAN8LFP0_9TELE</name>
<dbReference type="AlphaFoldDB" id="A0AAN8LFP0"/>
<reference evidence="1 2" key="1">
    <citation type="submission" date="2021-04" db="EMBL/GenBank/DDBJ databases">
        <authorList>
            <person name="De Guttry C."/>
            <person name="Zahm M."/>
            <person name="Klopp C."/>
            <person name="Cabau C."/>
            <person name="Louis A."/>
            <person name="Berthelot C."/>
            <person name="Parey E."/>
            <person name="Roest Crollius H."/>
            <person name="Montfort J."/>
            <person name="Robinson-Rechavi M."/>
            <person name="Bucao C."/>
            <person name="Bouchez O."/>
            <person name="Gislard M."/>
            <person name="Lluch J."/>
            <person name="Milhes M."/>
            <person name="Lampietro C."/>
            <person name="Lopez Roques C."/>
            <person name="Donnadieu C."/>
            <person name="Braasch I."/>
            <person name="Desvignes T."/>
            <person name="Postlethwait J."/>
            <person name="Bobe J."/>
            <person name="Wedekind C."/>
            <person name="Guiguen Y."/>
        </authorList>
    </citation>
    <scope>NUCLEOTIDE SEQUENCE [LARGE SCALE GENOMIC DNA]</scope>
    <source>
        <strain evidence="1">Cs_M1</strain>
        <tissue evidence="1">Blood</tissue>
    </source>
</reference>
<protein>
    <submittedName>
        <fullName evidence="1">Uncharacterized protein</fullName>
    </submittedName>
</protein>
<accession>A0AAN8LFP0</accession>
<dbReference type="EMBL" id="JAGTTL010000017">
    <property type="protein sequence ID" value="KAK6309758.1"/>
    <property type="molecule type" value="Genomic_DNA"/>
</dbReference>
<evidence type="ECO:0000313" key="1">
    <source>
        <dbReference type="EMBL" id="KAK6309758.1"/>
    </source>
</evidence>
<proteinExistence type="predicted"/>
<keyword evidence="2" id="KW-1185">Reference proteome</keyword>
<organism evidence="1 2">
    <name type="scientific">Coregonus suidteri</name>
    <dbReference type="NCBI Taxonomy" id="861788"/>
    <lineage>
        <taxon>Eukaryota</taxon>
        <taxon>Metazoa</taxon>
        <taxon>Chordata</taxon>
        <taxon>Craniata</taxon>
        <taxon>Vertebrata</taxon>
        <taxon>Euteleostomi</taxon>
        <taxon>Actinopterygii</taxon>
        <taxon>Neopterygii</taxon>
        <taxon>Teleostei</taxon>
        <taxon>Protacanthopterygii</taxon>
        <taxon>Salmoniformes</taxon>
        <taxon>Salmonidae</taxon>
        <taxon>Coregoninae</taxon>
        <taxon>Coregonus</taxon>
    </lineage>
</organism>
<gene>
    <name evidence="1" type="ORF">J4Q44_G00196390</name>
</gene>
<evidence type="ECO:0000313" key="2">
    <source>
        <dbReference type="Proteomes" id="UP001356427"/>
    </source>
</evidence>
<comment type="caution">
    <text evidence="1">The sequence shown here is derived from an EMBL/GenBank/DDBJ whole genome shotgun (WGS) entry which is preliminary data.</text>
</comment>
<dbReference type="Proteomes" id="UP001356427">
    <property type="component" value="Unassembled WGS sequence"/>
</dbReference>
<sequence length="181" mass="21337">MMLPPSCFTVGMVLFGLQEPPFPSKHNDGHYDQTVISLFHQTRGHFSKKYDLCPHVQFQTVFCFFLWRFWSSGFFLAERPFRLCRYRTRFTVDIDTFVAVSSSRFIRSFAVVLGLICPFRTKVRSSLGDRTLLLPERYDGCVLPWCLYLRTIVCTDERGTFRRLEIASKDEPDLWRSTIFF</sequence>